<comment type="caution">
    <text evidence="4">The sequence shown here is derived from an EMBL/GenBank/DDBJ whole genome shotgun (WGS) entry which is preliminary data.</text>
</comment>
<comment type="subcellular location">
    <subcellularLocation>
        <location evidence="1">Membrane</location>
        <topology evidence="1">Multi-pass membrane protein</topology>
    </subcellularLocation>
</comment>
<dbReference type="GO" id="GO:0022857">
    <property type="term" value="F:transmembrane transporter activity"/>
    <property type="evidence" value="ECO:0007669"/>
    <property type="project" value="InterPro"/>
</dbReference>
<reference evidence="4" key="1">
    <citation type="journal article" date="2020" name="Fungal Divers.">
        <title>Resolving the Mortierellaceae phylogeny through synthesis of multi-gene phylogenetics and phylogenomics.</title>
        <authorList>
            <person name="Vandepol N."/>
            <person name="Liber J."/>
            <person name="Desiro A."/>
            <person name="Na H."/>
            <person name="Kennedy M."/>
            <person name="Barry K."/>
            <person name="Grigoriev I.V."/>
            <person name="Miller A.N."/>
            <person name="O'Donnell K."/>
            <person name="Stajich J.E."/>
            <person name="Bonito G."/>
        </authorList>
    </citation>
    <scope>NUCLEOTIDE SEQUENCE</scope>
    <source>
        <strain evidence="4">NRRL 28262</strain>
    </source>
</reference>
<dbReference type="Proteomes" id="UP001194580">
    <property type="component" value="Unassembled WGS sequence"/>
</dbReference>
<feature type="domain" description="Major facilitator superfamily (MFS) profile" evidence="3">
    <location>
        <begin position="1"/>
        <end position="71"/>
    </location>
</feature>
<dbReference type="SUPFAM" id="SSF103473">
    <property type="entry name" value="MFS general substrate transporter"/>
    <property type="match status" value="1"/>
</dbReference>
<name>A0AAD4H5U8_9FUNG</name>
<gene>
    <name evidence="4" type="ORF">BGZ95_010619</name>
</gene>
<keyword evidence="5" id="KW-1185">Reference proteome</keyword>
<evidence type="ECO:0000259" key="3">
    <source>
        <dbReference type="PROSITE" id="PS50850"/>
    </source>
</evidence>
<sequence length="71" mass="7041">MIIFSVAYGFCAGAQVTSSTTAAAAIAGVEQLASVTGIMFTVMGIGAALGSPISGAILDVIGDQVDFTVER</sequence>
<evidence type="ECO:0000313" key="4">
    <source>
        <dbReference type="EMBL" id="KAG0273577.1"/>
    </source>
</evidence>
<feature type="transmembrane region" description="Helical" evidence="2">
    <location>
        <begin position="34"/>
        <end position="61"/>
    </location>
</feature>
<dbReference type="Gene3D" id="1.20.1250.20">
    <property type="entry name" value="MFS general substrate transporter like domains"/>
    <property type="match status" value="1"/>
</dbReference>
<dbReference type="EMBL" id="JAAAIL010000724">
    <property type="protein sequence ID" value="KAG0273577.1"/>
    <property type="molecule type" value="Genomic_DNA"/>
</dbReference>
<keyword evidence="2" id="KW-0812">Transmembrane</keyword>
<evidence type="ECO:0000256" key="2">
    <source>
        <dbReference type="SAM" id="Phobius"/>
    </source>
</evidence>
<dbReference type="GO" id="GO:0016020">
    <property type="term" value="C:membrane"/>
    <property type="evidence" value="ECO:0007669"/>
    <property type="project" value="UniProtKB-SubCell"/>
</dbReference>
<dbReference type="AlphaFoldDB" id="A0AAD4H5U8"/>
<keyword evidence="2" id="KW-1133">Transmembrane helix</keyword>
<keyword evidence="2" id="KW-0472">Membrane</keyword>
<accession>A0AAD4H5U8</accession>
<dbReference type="InterPro" id="IPR036259">
    <property type="entry name" value="MFS_trans_sf"/>
</dbReference>
<protein>
    <recommendedName>
        <fullName evidence="3">Major facilitator superfamily (MFS) profile domain-containing protein</fullName>
    </recommendedName>
</protein>
<dbReference type="InterPro" id="IPR020846">
    <property type="entry name" value="MFS_dom"/>
</dbReference>
<dbReference type="PROSITE" id="PS50850">
    <property type="entry name" value="MFS"/>
    <property type="match status" value="1"/>
</dbReference>
<evidence type="ECO:0000256" key="1">
    <source>
        <dbReference type="ARBA" id="ARBA00004141"/>
    </source>
</evidence>
<organism evidence="4 5">
    <name type="scientific">Linnemannia exigua</name>
    <dbReference type="NCBI Taxonomy" id="604196"/>
    <lineage>
        <taxon>Eukaryota</taxon>
        <taxon>Fungi</taxon>
        <taxon>Fungi incertae sedis</taxon>
        <taxon>Mucoromycota</taxon>
        <taxon>Mortierellomycotina</taxon>
        <taxon>Mortierellomycetes</taxon>
        <taxon>Mortierellales</taxon>
        <taxon>Mortierellaceae</taxon>
        <taxon>Linnemannia</taxon>
    </lineage>
</organism>
<proteinExistence type="predicted"/>
<evidence type="ECO:0000313" key="5">
    <source>
        <dbReference type="Proteomes" id="UP001194580"/>
    </source>
</evidence>